<dbReference type="SUPFAM" id="SSF51556">
    <property type="entry name" value="Metallo-dependent hydrolases"/>
    <property type="match status" value="1"/>
</dbReference>
<dbReference type="InterPro" id="IPR050287">
    <property type="entry name" value="MTA/SAH_deaminase"/>
</dbReference>
<dbReference type="AlphaFoldDB" id="A0A382LMK1"/>
<dbReference type="InterPro" id="IPR006680">
    <property type="entry name" value="Amidohydro-rel"/>
</dbReference>
<dbReference type="PANTHER" id="PTHR43794:SF11">
    <property type="entry name" value="AMIDOHYDROLASE-RELATED DOMAIN-CONTAINING PROTEIN"/>
    <property type="match status" value="1"/>
</dbReference>
<dbReference type="InterPro" id="IPR011059">
    <property type="entry name" value="Metal-dep_hydrolase_composite"/>
</dbReference>
<accession>A0A382LMK1</accession>
<feature type="non-terminal residue" evidence="3">
    <location>
        <position position="174"/>
    </location>
</feature>
<dbReference type="EMBL" id="UINC01087236">
    <property type="protein sequence ID" value="SVC36437.1"/>
    <property type="molecule type" value="Genomic_DNA"/>
</dbReference>
<evidence type="ECO:0000259" key="2">
    <source>
        <dbReference type="Pfam" id="PF01979"/>
    </source>
</evidence>
<proteinExistence type="predicted"/>
<name>A0A382LMK1_9ZZZZ</name>
<keyword evidence="1" id="KW-0378">Hydrolase</keyword>
<reference evidence="3" key="1">
    <citation type="submission" date="2018-05" db="EMBL/GenBank/DDBJ databases">
        <authorList>
            <person name="Lanie J.A."/>
            <person name="Ng W.-L."/>
            <person name="Kazmierczak K.M."/>
            <person name="Andrzejewski T.M."/>
            <person name="Davidsen T.M."/>
            <person name="Wayne K.J."/>
            <person name="Tettelin H."/>
            <person name="Glass J.I."/>
            <person name="Rusch D."/>
            <person name="Podicherti R."/>
            <person name="Tsui H.-C.T."/>
            <person name="Winkler M.E."/>
        </authorList>
    </citation>
    <scope>NUCLEOTIDE SEQUENCE</scope>
</reference>
<evidence type="ECO:0000256" key="1">
    <source>
        <dbReference type="ARBA" id="ARBA00022801"/>
    </source>
</evidence>
<feature type="domain" description="Amidohydrolase-related" evidence="2">
    <location>
        <begin position="70"/>
        <end position="166"/>
    </location>
</feature>
<dbReference type="PANTHER" id="PTHR43794">
    <property type="entry name" value="AMINOHYDROLASE SSNA-RELATED"/>
    <property type="match status" value="1"/>
</dbReference>
<organism evidence="3">
    <name type="scientific">marine metagenome</name>
    <dbReference type="NCBI Taxonomy" id="408172"/>
    <lineage>
        <taxon>unclassified sequences</taxon>
        <taxon>metagenomes</taxon>
        <taxon>ecological metagenomes</taxon>
    </lineage>
</organism>
<dbReference type="SUPFAM" id="SSF51338">
    <property type="entry name" value="Composite domain of metallo-dependent hydrolases"/>
    <property type="match status" value="1"/>
</dbReference>
<dbReference type="Gene3D" id="2.30.40.10">
    <property type="entry name" value="Urease, subunit C, domain 1"/>
    <property type="match status" value="1"/>
</dbReference>
<protein>
    <recommendedName>
        <fullName evidence="2">Amidohydrolase-related domain-containing protein</fullName>
    </recommendedName>
</protein>
<dbReference type="Gene3D" id="3.20.20.140">
    <property type="entry name" value="Metal-dependent hydrolases"/>
    <property type="match status" value="1"/>
</dbReference>
<dbReference type="InterPro" id="IPR032466">
    <property type="entry name" value="Metal_Hydrolase"/>
</dbReference>
<dbReference type="GO" id="GO:0016810">
    <property type="term" value="F:hydrolase activity, acting on carbon-nitrogen (but not peptide) bonds"/>
    <property type="evidence" value="ECO:0007669"/>
    <property type="project" value="InterPro"/>
</dbReference>
<sequence>MDENRSSAVEGRSCDILLTGGVVITMDVDNQIFEPGFIAIKGDRIAAVGHKLDLEQLPAKRVIDCSGKAVIPSFVSAHDHLFQNAARGLGEGLDFRVWLPDFMMPMAATMTRDEVRAAVTMAAVEQARGGTSAVLDHHYAGTDLETTKAVADAVESVGLRGAIGHGMGREQPYP</sequence>
<evidence type="ECO:0000313" key="3">
    <source>
        <dbReference type="EMBL" id="SVC36437.1"/>
    </source>
</evidence>
<gene>
    <name evidence="3" type="ORF">METZ01_LOCUS289291</name>
</gene>
<dbReference type="Pfam" id="PF01979">
    <property type="entry name" value="Amidohydro_1"/>
    <property type="match status" value="1"/>
</dbReference>